<comment type="caution">
    <text evidence="2">The sequence shown here is derived from an EMBL/GenBank/DDBJ whole genome shotgun (WGS) entry which is preliminary data.</text>
</comment>
<dbReference type="OrthoDB" id="306655at2759"/>
<evidence type="ECO:0000256" key="1">
    <source>
        <dbReference type="SAM" id="Coils"/>
    </source>
</evidence>
<gene>
    <name evidence="2" type="ORF">PPENT_87.1.T0790183</name>
</gene>
<dbReference type="AlphaFoldDB" id="A0A8S1WAN0"/>
<organism evidence="2 3">
    <name type="scientific">Paramecium pentaurelia</name>
    <dbReference type="NCBI Taxonomy" id="43138"/>
    <lineage>
        <taxon>Eukaryota</taxon>
        <taxon>Sar</taxon>
        <taxon>Alveolata</taxon>
        <taxon>Ciliophora</taxon>
        <taxon>Intramacronucleata</taxon>
        <taxon>Oligohymenophorea</taxon>
        <taxon>Peniculida</taxon>
        <taxon>Parameciidae</taxon>
        <taxon>Paramecium</taxon>
    </lineage>
</organism>
<keyword evidence="1" id="KW-0175">Coiled coil</keyword>
<dbReference type="Proteomes" id="UP000689195">
    <property type="component" value="Unassembled WGS sequence"/>
</dbReference>
<name>A0A8S1WAN0_9CILI</name>
<proteinExistence type="predicted"/>
<evidence type="ECO:0000313" key="3">
    <source>
        <dbReference type="Proteomes" id="UP000689195"/>
    </source>
</evidence>
<reference evidence="2" key="1">
    <citation type="submission" date="2021-01" db="EMBL/GenBank/DDBJ databases">
        <authorList>
            <consortium name="Genoscope - CEA"/>
            <person name="William W."/>
        </authorList>
    </citation>
    <scope>NUCLEOTIDE SEQUENCE</scope>
</reference>
<evidence type="ECO:0000313" key="2">
    <source>
        <dbReference type="EMBL" id="CAD8182876.1"/>
    </source>
</evidence>
<feature type="coiled-coil region" evidence="1">
    <location>
        <begin position="284"/>
        <end position="318"/>
    </location>
</feature>
<sequence length="535" mass="62378">MQLSQNSKQDYLNIYANKLLAKASNIHMKPIEINPPPRRKSMIDSYVHSLNNDTEQWSDSIKKSINEKNRSCSNLHDYQDELNGSLQQLQSSQFTILNQNSKLIMLKIEKKLKNFKYAKENNHNICTSTVAKIKCFCLDNQCFDFYRCTDLLLLKYLIYVLLQEINSYNENTQSQQDQILPSQKSEIKDTITAMQNTIDVLKNQKLFDKNNGNPIEDLGRYIKKMQNVIGVQNTSSPNYDLFTTPQSNMKKREFVFQPSSATQKREYNQNTPSQKIIQFQIDELQMKNEAITKLTSKINDLELEIKMINNQLTETQMNLQISQKSLSNKDTELKDLIKKTEKLLETTSLAVKEKDQLQDYYKSIRNDHEQLKTQFDDLQKSNQSILNECTILKKSLNDSVEQSQQKIKKDDQKLQQDLLQKNKLIRQLSEDGKILGQYLKDISSQIQQVPSDQIPQNLQMLQRELQFKESFINSKLNNMHLAQIDLVKSNNVNKKSRKLMSSHNQLIDQMQTFQVNSDLMAMIIVQSDVIEKFLN</sequence>
<protein>
    <submittedName>
        <fullName evidence="2">Uncharacterized protein</fullName>
    </submittedName>
</protein>
<dbReference type="EMBL" id="CAJJDO010000079">
    <property type="protein sequence ID" value="CAD8182876.1"/>
    <property type="molecule type" value="Genomic_DNA"/>
</dbReference>
<keyword evidence="3" id="KW-1185">Reference proteome</keyword>
<accession>A0A8S1WAN0</accession>
<feature type="coiled-coil region" evidence="1">
    <location>
        <begin position="354"/>
        <end position="413"/>
    </location>
</feature>